<dbReference type="STRING" id="1642647.PSM36_0205"/>
<keyword evidence="1" id="KW-1133">Transmembrane helix</keyword>
<dbReference type="RefSeq" id="WP_076928407.1">
    <property type="nucleotide sequence ID" value="NZ_DAMBAO010000005.1"/>
</dbReference>
<name>A0A1R3SU02_9BACT</name>
<dbReference type="Pfam" id="PF16344">
    <property type="entry name" value="FecR_C"/>
    <property type="match status" value="1"/>
</dbReference>
<dbReference type="EMBL" id="LT605205">
    <property type="protein sequence ID" value="SCD19041.1"/>
    <property type="molecule type" value="Genomic_DNA"/>
</dbReference>
<accession>A0A1R3SU02</accession>
<dbReference type="PANTHER" id="PTHR30273">
    <property type="entry name" value="PERIPLASMIC SIGNAL SENSOR AND SIGMA FACTOR ACTIVATOR FECR-RELATED"/>
    <property type="match status" value="1"/>
</dbReference>
<evidence type="ECO:0000313" key="5">
    <source>
        <dbReference type="Proteomes" id="UP000187464"/>
    </source>
</evidence>
<dbReference type="Proteomes" id="UP000187464">
    <property type="component" value="Chromosome I"/>
</dbReference>
<organism evidence="4 5">
    <name type="scientific">Proteiniphilum saccharofermentans</name>
    <dbReference type="NCBI Taxonomy" id="1642647"/>
    <lineage>
        <taxon>Bacteria</taxon>
        <taxon>Pseudomonadati</taxon>
        <taxon>Bacteroidota</taxon>
        <taxon>Bacteroidia</taxon>
        <taxon>Bacteroidales</taxon>
        <taxon>Dysgonomonadaceae</taxon>
        <taxon>Proteiniphilum</taxon>
    </lineage>
</organism>
<sequence length="325" mass="37329">MRKNQHIELFERYLHNEASEAEEQLLAEMLRHDRQIHSILEDGLRNADPGMDEETSNRMYEHIRTFIPVKKKPLFAQPIWRRSLRWAAIFVLPLISAFSVYFLMNGNIAGNGTPVTVTAGKGEKAEITLADGSRVWLNSGSSLTYNETFSRKERNVYLTGEAYFEVTKDKKHPFTVKTNEMDIQALGTAFNVSAYDTEQFFSSVLLEGKVKVSAYGQEYILEENERAIYDKTNHTLTTDKVYASDFVEWKNGNLYFQNRSFEEIANTLARVFNVEIGFVSEELRPIRFSGTLGGSSIRNTLDILSLTSPMRYEMNGTVIELYYEK</sequence>
<keyword evidence="1" id="KW-0812">Transmembrane</keyword>
<keyword evidence="5" id="KW-1185">Reference proteome</keyword>
<gene>
    <name evidence="4" type="ORF">PSM36_0205</name>
</gene>
<dbReference type="GO" id="GO:0016989">
    <property type="term" value="F:sigma factor antagonist activity"/>
    <property type="evidence" value="ECO:0007669"/>
    <property type="project" value="TreeGrafter"/>
</dbReference>
<keyword evidence="1" id="KW-0472">Membrane</keyword>
<dbReference type="FunFam" id="2.60.120.1440:FF:000001">
    <property type="entry name" value="Putative anti-sigma factor"/>
    <property type="match status" value="1"/>
</dbReference>
<evidence type="ECO:0000313" key="4">
    <source>
        <dbReference type="EMBL" id="SCD19041.1"/>
    </source>
</evidence>
<evidence type="ECO:0000259" key="2">
    <source>
        <dbReference type="Pfam" id="PF04773"/>
    </source>
</evidence>
<dbReference type="Gene3D" id="3.55.50.30">
    <property type="match status" value="1"/>
</dbReference>
<evidence type="ECO:0000259" key="3">
    <source>
        <dbReference type="Pfam" id="PF16344"/>
    </source>
</evidence>
<dbReference type="AlphaFoldDB" id="A0A1R3SU02"/>
<dbReference type="InterPro" id="IPR032508">
    <property type="entry name" value="FecR_C"/>
</dbReference>
<proteinExistence type="predicted"/>
<dbReference type="InterPro" id="IPR006860">
    <property type="entry name" value="FecR"/>
</dbReference>
<dbReference type="PIRSF" id="PIRSF018266">
    <property type="entry name" value="FecR"/>
    <property type="match status" value="1"/>
</dbReference>
<dbReference type="Pfam" id="PF04773">
    <property type="entry name" value="FecR"/>
    <property type="match status" value="1"/>
</dbReference>
<evidence type="ECO:0000256" key="1">
    <source>
        <dbReference type="SAM" id="Phobius"/>
    </source>
</evidence>
<dbReference type="Gene3D" id="2.60.120.1440">
    <property type="match status" value="1"/>
</dbReference>
<protein>
    <submittedName>
        <fullName evidence="4">FecR protein</fullName>
    </submittedName>
</protein>
<dbReference type="InterPro" id="IPR012373">
    <property type="entry name" value="Ferrdict_sens_TM"/>
</dbReference>
<dbReference type="KEGG" id="psac:PSM36_0205"/>
<feature type="transmembrane region" description="Helical" evidence="1">
    <location>
        <begin position="84"/>
        <end position="104"/>
    </location>
</feature>
<dbReference type="PANTHER" id="PTHR30273:SF2">
    <property type="entry name" value="PROTEIN FECR"/>
    <property type="match status" value="1"/>
</dbReference>
<feature type="domain" description="Protein FecR C-terminal" evidence="3">
    <location>
        <begin position="254"/>
        <end position="319"/>
    </location>
</feature>
<feature type="domain" description="FecR protein" evidence="2">
    <location>
        <begin position="116"/>
        <end position="211"/>
    </location>
</feature>
<reference evidence="4 5" key="1">
    <citation type="submission" date="2016-08" db="EMBL/GenBank/DDBJ databases">
        <authorList>
            <person name="Seilhamer J.J."/>
        </authorList>
    </citation>
    <scope>NUCLEOTIDE SEQUENCE [LARGE SCALE GENOMIC DNA]</scope>
    <source>
        <strain evidence="4">M3/6</strain>
    </source>
</reference>